<comment type="caution">
    <text evidence="1">The sequence shown here is derived from an EMBL/GenBank/DDBJ whole genome shotgun (WGS) entry which is preliminary data.</text>
</comment>
<name>A0ACC1BJL0_9ROSI</name>
<dbReference type="EMBL" id="CM047900">
    <property type="protein sequence ID" value="KAJ0099194.1"/>
    <property type="molecule type" value="Genomic_DNA"/>
</dbReference>
<gene>
    <name evidence="1" type="ORF">Patl1_19963</name>
</gene>
<protein>
    <submittedName>
        <fullName evidence="1">Uncharacterized protein</fullName>
    </submittedName>
</protein>
<reference evidence="2" key="1">
    <citation type="journal article" date="2023" name="G3 (Bethesda)">
        <title>Genome assembly and association tests identify interacting loci associated with vigor, precocity, and sex in interspecific pistachio rootstocks.</title>
        <authorList>
            <person name="Palmer W."/>
            <person name="Jacygrad E."/>
            <person name="Sagayaradj S."/>
            <person name="Cavanaugh K."/>
            <person name="Han R."/>
            <person name="Bertier L."/>
            <person name="Beede B."/>
            <person name="Kafkas S."/>
            <person name="Golino D."/>
            <person name="Preece J."/>
            <person name="Michelmore R."/>
        </authorList>
    </citation>
    <scope>NUCLEOTIDE SEQUENCE [LARGE SCALE GENOMIC DNA]</scope>
</reference>
<sequence>MNLTTLDISINSFNGQIPIEVGVYLPRLASLNISKNSLNGSIPSSFGDMSSLQILDLSNNQLSGEIPEYLVVGCVSLKLLVLSNKVWKGGLYLSNNHLNGRIRRWLGNLSALQDIIMLNNHLEGPIPNEICQIRYLEILDLSNNSISGSIPSCSSFISIKEVHLSRNMLQGPHLGFNHLYGNIPHWINTLSSLNCLILKNNSFEGEVPTQLCELNQLRLIDLSNNHFIGQIPFCFKSTAFDGEDGDHAITDSSIITPKVGPPNSQRKNISYFYQGRILTSMSGIDLSCNKLTGEIPYQIGNLTRIHALYSSHNNLTVSIPVTFSHLQNIESLDLSYNNLNGKIPPQLVGMYTLSFFSVAHNELSGKTLEMINQFETFGESSYEGNPHLCGPPLPKCDANGSSPPMPTPSTENNEDNNSIDMEIFYISFTVSYIIVL</sequence>
<accession>A0ACC1BJL0</accession>
<dbReference type="Proteomes" id="UP001164250">
    <property type="component" value="Chromosome 4"/>
</dbReference>
<evidence type="ECO:0000313" key="2">
    <source>
        <dbReference type="Proteomes" id="UP001164250"/>
    </source>
</evidence>
<evidence type="ECO:0000313" key="1">
    <source>
        <dbReference type="EMBL" id="KAJ0099194.1"/>
    </source>
</evidence>
<keyword evidence="2" id="KW-1185">Reference proteome</keyword>
<organism evidence="1 2">
    <name type="scientific">Pistacia atlantica</name>
    <dbReference type="NCBI Taxonomy" id="434234"/>
    <lineage>
        <taxon>Eukaryota</taxon>
        <taxon>Viridiplantae</taxon>
        <taxon>Streptophyta</taxon>
        <taxon>Embryophyta</taxon>
        <taxon>Tracheophyta</taxon>
        <taxon>Spermatophyta</taxon>
        <taxon>Magnoliopsida</taxon>
        <taxon>eudicotyledons</taxon>
        <taxon>Gunneridae</taxon>
        <taxon>Pentapetalae</taxon>
        <taxon>rosids</taxon>
        <taxon>malvids</taxon>
        <taxon>Sapindales</taxon>
        <taxon>Anacardiaceae</taxon>
        <taxon>Pistacia</taxon>
    </lineage>
</organism>
<proteinExistence type="predicted"/>